<evidence type="ECO:0000256" key="6">
    <source>
        <dbReference type="PIRSR" id="PIRSR603915-2"/>
    </source>
</evidence>
<feature type="chain" id="PRO_5008583973" description="Polycystin domain-containing protein" evidence="9">
    <location>
        <begin position="21"/>
        <end position="650"/>
    </location>
</feature>
<evidence type="ECO:0000256" key="1">
    <source>
        <dbReference type="ARBA" id="ARBA00004141"/>
    </source>
</evidence>
<evidence type="ECO:0000256" key="7">
    <source>
        <dbReference type="SAM" id="MobiDB-lite"/>
    </source>
</evidence>
<dbReference type="GO" id="GO:0005509">
    <property type="term" value="F:calcium ion binding"/>
    <property type="evidence" value="ECO:0007669"/>
    <property type="project" value="InterPro"/>
</dbReference>
<dbReference type="PRINTS" id="PR01433">
    <property type="entry name" value="POLYCYSTIN2"/>
</dbReference>
<keyword evidence="9" id="KW-0732">Signal</keyword>
<dbReference type="PANTHER" id="PTHR10877">
    <property type="entry name" value="POLYCYSTIN FAMILY MEMBER"/>
    <property type="match status" value="1"/>
</dbReference>
<dbReference type="Pfam" id="PF20519">
    <property type="entry name" value="Polycystin_dom"/>
    <property type="match status" value="1"/>
</dbReference>
<feature type="transmembrane region" description="Helical" evidence="8">
    <location>
        <begin position="523"/>
        <end position="545"/>
    </location>
</feature>
<dbReference type="InterPro" id="IPR051223">
    <property type="entry name" value="Polycystin"/>
</dbReference>
<dbReference type="GO" id="GO:0016020">
    <property type="term" value="C:membrane"/>
    <property type="evidence" value="ECO:0007669"/>
    <property type="project" value="UniProtKB-SubCell"/>
</dbReference>
<evidence type="ECO:0000256" key="8">
    <source>
        <dbReference type="SAM" id="Phobius"/>
    </source>
</evidence>
<feature type="non-terminal residue" evidence="11">
    <location>
        <position position="1"/>
    </location>
</feature>
<feature type="transmembrane region" description="Helical" evidence="8">
    <location>
        <begin position="85"/>
        <end position="103"/>
    </location>
</feature>
<feature type="compositionally biased region" description="Basic and acidic residues" evidence="7">
    <location>
        <begin position="633"/>
        <end position="650"/>
    </location>
</feature>
<feature type="signal peptide" evidence="9">
    <location>
        <begin position="1"/>
        <end position="20"/>
    </location>
</feature>
<dbReference type="PANTHER" id="PTHR10877:SF183">
    <property type="entry name" value="AT14535P-RELATED"/>
    <property type="match status" value="1"/>
</dbReference>
<evidence type="ECO:0000313" key="11">
    <source>
        <dbReference type="EMBL" id="JAS66426.1"/>
    </source>
</evidence>
<evidence type="ECO:0000259" key="10">
    <source>
        <dbReference type="Pfam" id="PF20519"/>
    </source>
</evidence>
<gene>
    <name evidence="11" type="ORF">g.10196</name>
</gene>
<sequence>GLTIFNTLYILIRILITTFCFKRQCDEPAVEVDPSLGMRLDLMGNQEYLEKLRALRAGPAYRPLRHSQIIERKRKVEKSLAWKRLLEFLFILLIYNLVFFNAMNRWSESDFYTSQHLKTLIEKDVTSLTRLKSLDGFFKRVLSSVFAKTEWYNAKPTSKAGDRFEKSGWVADYASRMIGVVQLRQKRSLTVNCMPKLLRDLFPHWTCVPMLARETEDVNNYDIGWSILTEDISKTFTSPWIHQSKTVRSAAVHYALNGYHYSTSGYVVNLGRNQLSTLKILGKMDDGGWISKLTRVVFIDNCVFNPNTGKLSLISICLQIRPTTGIDHSIQILSASAAYDDSQFGFWIFLFVILTVYLTTLCISIIQNGTIFFSSFWNYLDLVIVFLSAACLLCSMADVLYMVFSLEDHLDTGREDFYTHGWLGYHDNIYKSMYILLVMCCSTRLFKHLMITLQVVPILRTLHAVSIPIYKILVLVLPILYLQFKVLEVLLFNPQLTIGRFPLVNKVDLEKYTKQFVFPERKFVPFLYCQFCTIVIAIFTVLIAYHYRIERNRLAPHHDGHDIVQVLRWRICGQKRRLRGGSDLSANAPTACSGKINDFKGALRYCNKAYQHQHANCYINLAKSSSDFSSPSPDRKERVDFPQDIELLKS</sequence>
<evidence type="ECO:0000256" key="4">
    <source>
        <dbReference type="ARBA" id="ARBA00022989"/>
    </source>
</evidence>
<comment type="similarity">
    <text evidence="2">Belongs to the polycystin family.</text>
</comment>
<evidence type="ECO:0000256" key="5">
    <source>
        <dbReference type="ARBA" id="ARBA00023136"/>
    </source>
</evidence>
<organism evidence="11">
    <name type="scientific">Cuerna arida</name>
    <dbReference type="NCBI Taxonomy" id="1464854"/>
    <lineage>
        <taxon>Eukaryota</taxon>
        <taxon>Metazoa</taxon>
        <taxon>Ecdysozoa</taxon>
        <taxon>Arthropoda</taxon>
        <taxon>Hexapoda</taxon>
        <taxon>Insecta</taxon>
        <taxon>Pterygota</taxon>
        <taxon>Neoptera</taxon>
        <taxon>Paraneoptera</taxon>
        <taxon>Hemiptera</taxon>
        <taxon>Auchenorrhyncha</taxon>
        <taxon>Membracoidea</taxon>
        <taxon>Cicadellidae</taxon>
        <taxon>Cicadellinae</taxon>
        <taxon>Proconiini</taxon>
        <taxon>Cuerna</taxon>
    </lineage>
</organism>
<protein>
    <recommendedName>
        <fullName evidence="10">Polycystin domain-containing protein</fullName>
    </recommendedName>
</protein>
<reference evidence="11" key="1">
    <citation type="submission" date="2015-11" db="EMBL/GenBank/DDBJ databases">
        <title>De novo transcriptome assembly of four potential Pierce s Disease insect vectors from Arizona vineyards.</title>
        <authorList>
            <person name="Tassone E.E."/>
        </authorList>
    </citation>
    <scope>NUCLEOTIDE SEQUENCE</scope>
</reference>
<evidence type="ECO:0000256" key="2">
    <source>
        <dbReference type="ARBA" id="ARBA00007200"/>
    </source>
</evidence>
<feature type="transmembrane region" description="Helical" evidence="8">
    <location>
        <begin position="378"/>
        <end position="404"/>
    </location>
</feature>
<feature type="transmembrane region" description="Helical" evidence="8">
    <location>
        <begin position="344"/>
        <end position="366"/>
    </location>
</feature>
<keyword evidence="5 8" id="KW-0472">Membrane</keyword>
<evidence type="ECO:0000256" key="9">
    <source>
        <dbReference type="SAM" id="SignalP"/>
    </source>
</evidence>
<evidence type="ECO:0000256" key="3">
    <source>
        <dbReference type="ARBA" id="ARBA00022692"/>
    </source>
</evidence>
<proteinExistence type="inferred from homology"/>
<dbReference type="InterPro" id="IPR046791">
    <property type="entry name" value="Polycystin_dom"/>
</dbReference>
<dbReference type="GO" id="GO:0005262">
    <property type="term" value="F:calcium channel activity"/>
    <property type="evidence" value="ECO:0007669"/>
    <property type="project" value="TreeGrafter"/>
</dbReference>
<comment type="subcellular location">
    <subcellularLocation>
        <location evidence="1">Membrane</location>
        <topology evidence="1">Multi-pass membrane protein</topology>
    </subcellularLocation>
</comment>
<feature type="transmembrane region" description="Helical" evidence="8">
    <location>
        <begin position="458"/>
        <end position="484"/>
    </location>
</feature>
<accession>A0A1B6GVI1</accession>
<feature type="region of interest" description="Disordered" evidence="7">
    <location>
        <begin position="627"/>
        <end position="650"/>
    </location>
</feature>
<dbReference type="EMBL" id="GECZ01003343">
    <property type="protein sequence ID" value="JAS66426.1"/>
    <property type="molecule type" value="Transcribed_RNA"/>
</dbReference>
<dbReference type="InterPro" id="IPR003915">
    <property type="entry name" value="PKD_2"/>
</dbReference>
<name>A0A1B6GVI1_9HEMI</name>
<dbReference type="GO" id="GO:0050982">
    <property type="term" value="P:detection of mechanical stimulus"/>
    <property type="evidence" value="ECO:0007669"/>
    <property type="project" value="TreeGrafter"/>
</dbReference>
<dbReference type="AlphaFoldDB" id="A0A1B6GVI1"/>
<keyword evidence="4 8" id="KW-1133">Transmembrane helix</keyword>
<keyword evidence="3 8" id="KW-0812">Transmembrane</keyword>
<feature type="domain" description="Polycystin" evidence="10">
    <location>
        <begin position="165"/>
        <end position="335"/>
    </location>
</feature>
<feature type="non-terminal residue" evidence="11">
    <location>
        <position position="650"/>
    </location>
</feature>
<feature type="disulfide bond" evidence="6">
    <location>
        <begin position="193"/>
        <end position="207"/>
    </location>
</feature>